<evidence type="ECO:0000313" key="2">
    <source>
        <dbReference type="Proteomes" id="UP000006882"/>
    </source>
</evidence>
<dbReference type="EMBL" id="CM007656">
    <property type="protein sequence ID" value="ONI04121.1"/>
    <property type="molecule type" value="Genomic_DNA"/>
</dbReference>
<evidence type="ECO:0000313" key="1">
    <source>
        <dbReference type="EMBL" id="ONI04121.1"/>
    </source>
</evidence>
<accession>A0A251NXW0</accession>
<gene>
    <name evidence="1" type="ORF">PRUPE_6G304000</name>
</gene>
<name>A0A251NXW0_PRUPE</name>
<evidence type="ECO:0008006" key="3">
    <source>
        <dbReference type="Google" id="ProtNLM"/>
    </source>
</evidence>
<sequence>MSDSLCVSFSLCYLFGVHQACNHAFHRHCIIKCVDFSVTLPHSRESQFKG</sequence>
<organism evidence="1 2">
    <name type="scientific">Prunus persica</name>
    <name type="common">Peach</name>
    <name type="synonym">Amygdalus persica</name>
    <dbReference type="NCBI Taxonomy" id="3760"/>
    <lineage>
        <taxon>Eukaryota</taxon>
        <taxon>Viridiplantae</taxon>
        <taxon>Streptophyta</taxon>
        <taxon>Embryophyta</taxon>
        <taxon>Tracheophyta</taxon>
        <taxon>Spermatophyta</taxon>
        <taxon>Magnoliopsida</taxon>
        <taxon>eudicotyledons</taxon>
        <taxon>Gunneridae</taxon>
        <taxon>Pentapetalae</taxon>
        <taxon>rosids</taxon>
        <taxon>fabids</taxon>
        <taxon>Rosales</taxon>
        <taxon>Rosaceae</taxon>
        <taxon>Amygdaloideae</taxon>
        <taxon>Amygdaleae</taxon>
        <taxon>Prunus</taxon>
    </lineage>
</organism>
<proteinExistence type="predicted"/>
<protein>
    <recommendedName>
        <fullName evidence="3">Anaphase-promoting complex subunit 11 RING-H2 finger domain-containing protein</fullName>
    </recommendedName>
</protein>
<keyword evidence="2" id="KW-1185">Reference proteome</keyword>
<reference evidence="1 2" key="1">
    <citation type="journal article" date="2013" name="Nat. Genet.">
        <title>The high-quality draft genome of peach (Prunus persica) identifies unique patterns of genetic diversity, domestication and genome evolution.</title>
        <authorList>
            <consortium name="International Peach Genome Initiative"/>
            <person name="Verde I."/>
            <person name="Abbott A.G."/>
            <person name="Scalabrin S."/>
            <person name="Jung S."/>
            <person name="Shu S."/>
            <person name="Marroni F."/>
            <person name="Zhebentyayeva T."/>
            <person name="Dettori M.T."/>
            <person name="Grimwood J."/>
            <person name="Cattonaro F."/>
            <person name="Zuccolo A."/>
            <person name="Rossini L."/>
            <person name="Jenkins J."/>
            <person name="Vendramin E."/>
            <person name="Meisel L.A."/>
            <person name="Decroocq V."/>
            <person name="Sosinski B."/>
            <person name="Prochnik S."/>
            <person name="Mitros T."/>
            <person name="Policriti A."/>
            <person name="Cipriani G."/>
            <person name="Dondini L."/>
            <person name="Ficklin S."/>
            <person name="Goodstein D.M."/>
            <person name="Xuan P."/>
            <person name="Del Fabbro C."/>
            <person name="Aramini V."/>
            <person name="Copetti D."/>
            <person name="Gonzalez S."/>
            <person name="Horner D.S."/>
            <person name="Falchi R."/>
            <person name="Lucas S."/>
            <person name="Mica E."/>
            <person name="Maldonado J."/>
            <person name="Lazzari B."/>
            <person name="Bielenberg D."/>
            <person name="Pirona R."/>
            <person name="Miculan M."/>
            <person name="Barakat A."/>
            <person name="Testolin R."/>
            <person name="Stella A."/>
            <person name="Tartarini S."/>
            <person name="Tonutti P."/>
            <person name="Arus P."/>
            <person name="Orellana A."/>
            <person name="Wells C."/>
            <person name="Main D."/>
            <person name="Vizzotto G."/>
            <person name="Silva H."/>
            <person name="Salamini F."/>
            <person name="Schmutz J."/>
            <person name="Morgante M."/>
            <person name="Rokhsar D.S."/>
        </authorList>
    </citation>
    <scope>NUCLEOTIDE SEQUENCE [LARGE SCALE GENOMIC DNA]</scope>
    <source>
        <strain evidence="2">cv. Nemared</strain>
    </source>
</reference>
<dbReference type="AlphaFoldDB" id="A0A251NXW0"/>
<dbReference type="Gramene" id="ONI04121">
    <property type="protein sequence ID" value="ONI04121"/>
    <property type="gene ID" value="PRUPE_6G304000"/>
</dbReference>
<dbReference type="Proteomes" id="UP000006882">
    <property type="component" value="Chromosome G6"/>
</dbReference>